<keyword evidence="7" id="KW-0969">Cilium</keyword>
<dbReference type="Proteomes" id="UP000254821">
    <property type="component" value="Unassembled WGS sequence"/>
</dbReference>
<gene>
    <name evidence="7" type="ORF">NCTC8105_02949</name>
</gene>
<accession>A0A377PL44</accession>
<reference evidence="7 8" key="1">
    <citation type="submission" date="2018-06" db="EMBL/GenBank/DDBJ databases">
        <authorList>
            <consortium name="Pathogen Informatics"/>
            <person name="Doyle S."/>
        </authorList>
    </citation>
    <scope>NUCLEOTIDE SEQUENCE [LARGE SCALE GENOMIC DNA]</scope>
    <source>
        <strain evidence="7 8">NCTC8105</strain>
    </source>
</reference>
<comment type="similarity">
    <text evidence="2">Belongs to the FliR/MopE/SpaR family.</text>
</comment>
<evidence type="ECO:0000313" key="7">
    <source>
        <dbReference type="EMBL" id="STQ80822.1"/>
    </source>
</evidence>
<keyword evidence="6" id="KW-0472">Membrane</keyword>
<proteinExistence type="inferred from homology"/>
<sequence>MPILARLLNLLTMLLFLSFNGHLWMISILADSFQNPAHQRATA</sequence>
<evidence type="ECO:0000256" key="2">
    <source>
        <dbReference type="ARBA" id="ARBA00009772"/>
    </source>
</evidence>
<evidence type="ECO:0000256" key="4">
    <source>
        <dbReference type="ARBA" id="ARBA00022692"/>
    </source>
</evidence>
<evidence type="ECO:0000256" key="5">
    <source>
        <dbReference type="ARBA" id="ARBA00022989"/>
    </source>
</evidence>
<keyword evidence="3" id="KW-1003">Cell membrane</keyword>
<dbReference type="GO" id="GO:0005886">
    <property type="term" value="C:plasma membrane"/>
    <property type="evidence" value="ECO:0007669"/>
    <property type="project" value="UniProtKB-SubCell"/>
</dbReference>
<evidence type="ECO:0000256" key="1">
    <source>
        <dbReference type="ARBA" id="ARBA00004651"/>
    </source>
</evidence>
<keyword evidence="5" id="KW-1133">Transmembrane helix</keyword>
<organism evidence="7 8">
    <name type="scientific">Hafnia alvei</name>
    <dbReference type="NCBI Taxonomy" id="569"/>
    <lineage>
        <taxon>Bacteria</taxon>
        <taxon>Pseudomonadati</taxon>
        <taxon>Pseudomonadota</taxon>
        <taxon>Gammaproteobacteria</taxon>
        <taxon>Enterobacterales</taxon>
        <taxon>Hafniaceae</taxon>
        <taxon>Hafnia</taxon>
    </lineage>
</organism>
<dbReference type="Pfam" id="PF01311">
    <property type="entry name" value="Bac_export_1"/>
    <property type="match status" value="1"/>
</dbReference>
<dbReference type="EMBL" id="UGHP01000001">
    <property type="protein sequence ID" value="STQ80822.1"/>
    <property type="molecule type" value="Genomic_DNA"/>
</dbReference>
<dbReference type="InterPro" id="IPR002010">
    <property type="entry name" value="T3SS_IM_R"/>
</dbReference>
<dbReference type="GO" id="GO:0006605">
    <property type="term" value="P:protein targeting"/>
    <property type="evidence" value="ECO:0007669"/>
    <property type="project" value="InterPro"/>
</dbReference>
<keyword evidence="7" id="KW-0966">Cell projection</keyword>
<evidence type="ECO:0000256" key="3">
    <source>
        <dbReference type="ARBA" id="ARBA00022475"/>
    </source>
</evidence>
<evidence type="ECO:0000256" key="6">
    <source>
        <dbReference type="ARBA" id="ARBA00023136"/>
    </source>
</evidence>
<protein>
    <submittedName>
        <fullName evidence="7">Flagellar biosynthesis protein FliR</fullName>
    </submittedName>
</protein>
<dbReference type="AlphaFoldDB" id="A0A377PL44"/>
<comment type="subcellular location">
    <subcellularLocation>
        <location evidence="1">Cell membrane</location>
        <topology evidence="1">Multi-pass membrane protein</topology>
    </subcellularLocation>
</comment>
<keyword evidence="7" id="KW-0282">Flagellum</keyword>
<name>A0A377PL44_HAFAL</name>
<keyword evidence="4" id="KW-0812">Transmembrane</keyword>
<evidence type="ECO:0000313" key="8">
    <source>
        <dbReference type="Proteomes" id="UP000254821"/>
    </source>
</evidence>